<evidence type="ECO:0000313" key="2">
    <source>
        <dbReference type="Proteomes" id="UP001281761"/>
    </source>
</evidence>
<sequence length="69" mass="7626">MKRKLGAEGEYCCRHWNKKGHPACAQYAHQSPGWIVHACKLADVGCFVQLARDHSALDLSADIACESEL</sequence>
<name>A0ABQ9YDT2_9EUKA</name>
<proteinExistence type="predicted"/>
<evidence type="ECO:0000313" key="1">
    <source>
        <dbReference type="EMBL" id="KAK2961884.1"/>
    </source>
</evidence>
<dbReference type="Proteomes" id="UP001281761">
    <property type="component" value="Unassembled WGS sequence"/>
</dbReference>
<reference evidence="1 2" key="1">
    <citation type="journal article" date="2022" name="bioRxiv">
        <title>Genomics of Preaxostyla Flagellates Illuminates Evolutionary Transitions and the Path Towards Mitochondrial Loss.</title>
        <authorList>
            <person name="Novak L.V.F."/>
            <person name="Treitli S.C."/>
            <person name="Pyrih J."/>
            <person name="Halakuc P."/>
            <person name="Pipaliya S.V."/>
            <person name="Vacek V."/>
            <person name="Brzon O."/>
            <person name="Soukal P."/>
            <person name="Eme L."/>
            <person name="Dacks J.B."/>
            <person name="Karnkowska A."/>
            <person name="Elias M."/>
            <person name="Hampl V."/>
        </authorList>
    </citation>
    <scope>NUCLEOTIDE SEQUENCE [LARGE SCALE GENOMIC DNA]</scope>
    <source>
        <strain evidence="1">NAU3</strain>
        <tissue evidence="1">Gut</tissue>
    </source>
</reference>
<gene>
    <name evidence="1" type="ORF">BLNAU_3321</name>
</gene>
<keyword evidence="2" id="KW-1185">Reference proteome</keyword>
<dbReference type="EMBL" id="JARBJD010000014">
    <property type="protein sequence ID" value="KAK2961884.1"/>
    <property type="molecule type" value="Genomic_DNA"/>
</dbReference>
<comment type="caution">
    <text evidence="1">The sequence shown here is derived from an EMBL/GenBank/DDBJ whole genome shotgun (WGS) entry which is preliminary data.</text>
</comment>
<protein>
    <submittedName>
        <fullName evidence="1">Uncharacterized protein</fullName>
    </submittedName>
</protein>
<accession>A0ABQ9YDT2</accession>
<organism evidence="1 2">
    <name type="scientific">Blattamonas nauphoetae</name>
    <dbReference type="NCBI Taxonomy" id="2049346"/>
    <lineage>
        <taxon>Eukaryota</taxon>
        <taxon>Metamonada</taxon>
        <taxon>Preaxostyla</taxon>
        <taxon>Oxymonadida</taxon>
        <taxon>Blattamonas</taxon>
    </lineage>
</organism>